<comment type="similarity">
    <text evidence="1">Belongs to the bacterial solute-binding protein 1 family.</text>
</comment>
<dbReference type="Pfam" id="PF13416">
    <property type="entry name" value="SBP_bac_8"/>
    <property type="match status" value="1"/>
</dbReference>
<comment type="caution">
    <text evidence="4">The sequence shown here is derived from an EMBL/GenBank/DDBJ whole genome shotgun (WGS) entry which is preliminary data.</text>
</comment>
<evidence type="ECO:0000256" key="1">
    <source>
        <dbReference type="ARBA" id="ARBA00008520"/>
    </source>
</evidence>
<evidence type="ECO:0000313" key="4">
    <source>
        <dbReference type="EMBL" id="MFD1645868.1"/>
    </source>
</evidence>
<evidence type="ECO:0000256" key="2">
    <source>
        <dbReference type="ARBA" id="ARBA00022448"/>
    </source>
</evidence>
<name>A0ABD6DIH7_9EURY</name>
<dbReference type="Gene3D" id="3.40.190.10">
    <property type="entry name" value="Periplasmic binding protein-like II"/>
    <property type="match status" value="2"/>
</dbReference>
<dbReference type="Proteomes" id="UP001597034">
    <property type="component" value="Unassembled WGS sequence"/>
</dbReference>
<keyword evidence="3" id="KW-0732">Signal</keyword>
<dbReference type="AlphaFoldDB" id="A0ABD6DIH7"/>
<sequence length="505" mass="54551">MPVNDSQGTRESGRRVSRRVFVKTTGAAGVGASLAGCLTGGGGGDGDDGGGGGRTDTQINTEAPEEDITIQWAADDNFADAQSEIQSSLEDAGLPDNIQLEIISGSFTTGDRRNQYNNILNAGQSEPTILMVDNGWAIPFMVRGQLLNLSDALPSEMVETVRNDYFQASVSTATYNGDLYAVPLFADFPTMQYRKDLVEDAGYDPEGENWAEESMSWQRFSEITADVAAQNGMDGFTFQGSAYEGLSCCAFNEFMTSMGGAYFGAHENLFGPIGDRPITVEEQPVVDAIRLMRTFVHGESDPHALEGITGDISPEAVIQYTEEPSREPFTNGEVVMHRNWPYSIVINGGEENFGEDLGVMPIPYGTTPEEAQYEGTGGPAAALGGWHLAINPNASDAKKQAAVQVLRAIMNEQSQLDRFEIGGWAPPVPELIDSEAARDLDVIGRYTTQLRIAGENAVPRPVTQVWNQESQQIYSEVNGSLQQNKAPDQAMSDLASALEQIENSV</sequence>
<dbReference type="RefSeq" id="WP_256398609.1">
    <property type="nucleotide sequence ID" value="NZ_JANHJR010000001.1"/>
</dbReference>
<organism evidence="4 5">
    <name type="scientific">Haloarchaeobius litoreus</name>
    <dbReference type="NCBI Taxonomy" id="755306"/>
    <lineage>
        <taxon>Archaea</taxon>
        <taxon>Methanobacteriati</taxon>
        <taxon>Methanobacteriota</taxon>
        <taxon>Stenosarchaea group</taxon>
        <taxon>Halobacteria</taxon>
        <taxon>Halobacteriales</taxon>
        <taxon>Halorubellaceae</taxon>
        <taxon>Haloarchaeobius</taxon>
    </lineage>
</organism>
<dbReference type="InterPro" id="IPR006311">
    <property type="entry name" value="TAT_signal"/>
</dbReference>
<keyword evidence="2" id="KW-0813">Transport</keyword>
<dbReference type="InterPro" id="IPR050490">
    <property type="entry name" value="Bact_solute-bd_prot1"/>
</dbReference>
<protein>
    <submittedName>
        <fullName evidence="4">Substrate-binding domain-containing protein</fullName>
    </submittedName>
</protein>
<dbReference type="SUPFAM" id="SSF53850">
    <property type="entry name" value="Periplasmic binding protein-like II"/>
    <property type="match status" value="1"/>
</dbReference>
<evidence type="ECO:0000256" key="3">
    <source>
        <dbReference type="ARBA" id="ARBA00022729"/>
    </source>
</evidence>
<keyword evidence="5" id="KW-1185">Reference proteome</keyword>
<dbReference type="PROSITE" id="PS51318">
    <property type="entry name" value="TAT"/>
    <property type="match status" value="1"/>
</dbReference>
<dbReference type="PANTHER" id="PTHR43649">
    <property type="entry name" value="ARABINOSE-BINDING PROTEIN-RELATED"/>
    <property type="match status" value="1"/>
</dbReference>
<reference evidence="4 5" key="1">
    <citation type="journal article" date="2019" name="Int. J. Syst. Evol. Microbiol.">
        <title>The Global Catalogue of Microorganisms (GCM) 10K type strain sequencing project: providing services to taxonomists for standard genome sequencing and annotation.</title>
        <authorList>
            <consortium name="The Broad Institute Genomics Platform"/>
            <consortium name="The Broad Institute Genome Sequencing Center for Infectious Disease"/>
            <person name="Wu L."/>
            <person name="Ma J."/>
        </authorList>
    </citation>
    <scope>NUCLEOTIDE SEQUENCE [LARGE SCALE GENOMIC DNA]</scope>
    <source>
        <strain evidence="4 5">CGMCC 1.10390</strain>
    </source>
</reference>
<dbReference type="PANTHER" id="PTHR43649:SF34">
    <property type="entry name" value="ABC TRANSPORTER PERIPLASMIC-BINDING PROTEIN YCJN-RELATED"/>
    <property type="match status" value="1"/>
</dbReference>
<dbReference type="InterPro" id="IPR006059">
    <property type="entry name" value="SBP"/>
</dbReference>
<gene>
    <name evidence="4" type="ORF">ACFSBL_09245</name>
</gene>
<evidence type="ECO:0000313" key="5">
    <source>
        <dbReference type="Proteomes" id="UP001597034"/>
    </source>
</evidence>
<proteinExistence type="inferred from homology"/>
<accession>A0ABD6DIH7</accession>
<dbReference type="EMBL" id="JBHUDO010000002">
    <property type="protein sequence ID" value="MFD1645868.1"/>
    <property type="molecule type" value="Genomic_DNA"/>
</dbReference>